<evidence type="ECO:0000313" key="3">
    <source>
        <dbReference type="EMBL" id="MEU0154127.1"/>
    </source>
</evidence>
<dbReference type="InterPro" id="IPR001128">
    <property type="entry name" value="Cyt_P450"/>
</dbReference>
<dbReference type="RefSeq" id="WP_355665850.1">
    <property type="nucleotide sequence ID" value="NZ_JBEXRX010000060.1"/>
</dbReference>
<reference evidence="3 4" key="1">
    <citation type="submission" date="2024-06" db="EMBL/GenBank/DDBJ databases">
        <title>The Natural Products Discovery Center: Release of the First 8490 Sequenced Strains for Exploring Actinobacteria Biosynthetic Diversity.</title>
        <authorList>
            <person name="Kalkreuter E."/>
            <person name="Kautsar S.A."/>
            <person name="Yang D."/>
            <person name="Bader C.D."/>
            <person name="Teijaro C.N."/>
            <person name="Fluegel L."/>
            <person name="Davis C.M."/>
            <person name="Simpson J.R."/>
            <person name="Lauterbach L."/>
            <person name="Steele A.D."/>
            <person name="Gui C."/>
            <person name="Meng S."/>
            <person name="Li G."/>
            <person name="Viehrig K."/>
            <person name="Ye F."/>
            <person name="Su P."/>
            <person name="Kiefer A.F."/>
            <person name="Nichols A."/>
            <person name="Cepeda A.J."/>
            <person name="Yan W."/>
            <person name="Fan B."/>
            <person name="Jiang Y."/>
            <person name="Adhikari A."/>
            <person name="Zheng C.-J."/>
            <person name="Schuster L."/>
            <person name="Cowan T.M."/>
            <person name="Smanski M.J."/>
            <person name="Chevrette M.G."/>
            <person name="De Carvalho L.P.S."/>
            <person name="Shen B."/>
        </authorList>
    </citation>
    <scope>NUCLEOTIDE SEQUENCE [LARGE SCALE GENOMIC DNA]</scope>
    <source>
        <strain evidence="3 4">NPDC006286</strain>
    </source>
</reference>
<dbReference type="EMBL" id="JBEXRX010000060">
    <property type="protein sequence ID" value="MEU0154127.1"/>
    <property type="molecule type" value="Genomic_DNA"/>
</dbReference>
<dbReference type="InterPro" id="IPR036396">
    <property type="entry name" value="Cyt_P450_sf"/>
</dbReference>
<organism evidence="3 4">
    <name type="scientific">Micromonospora fulviviridis</name>
    <dbReference type="NCBI Taxonomy" id="47860"/>
    <lineage>
        <taxon>Bacteria</taxon>
        <taxon>Bacillati</taxon>
        <taxon>Actinomycetota</taxon>
        <taxon>Actinomycetes</taxon>
        <taxon>Micromonosporales</taxon>
        <taxon>Micromonosporaceae</taxon>
        <taxon>Micromonospora</taxon>
    </lineage>
</organism>
<comment type="similarity">
    <text evidence="1">Belongs to the cytochrome P450 family.</text>
</comment>
<dbReference type="PANTHER" id="PTHR46696">
    <property type="entry name" value="P450, PUTATIVE (EUROFUNG)-RELATED"/>
    <property type="match status" value="1"/>
</dbReference>
<evidence type="ECO:0000313" key="4">
    <source>
        <dbReference type="Proteomes" id="UP001550348"/>
    </source>
</evidence>
<evidence type="ECO:0000256" key="2">
    <source>
        <dbReference type="SAM" id="MobiDB-lite"/>
    </source>
</evidence>
<dbReference type="InterPro" id="IPR002397">
    <property type="entry name" value="Cyt_P450_B"/>
</dbReference>
<gene>
    <name evidence="3" type="ORF">ABZ071_19760</name>
</gene>
<proteinExistence type="inferred from homology"/>
<dbReference type="Pfam" id="PF00067">
    <property type="entry name" value="p450"/>
    <property type="match status" value="1"/>
</dbReference>
<dbReference type="PRINTS" id="PR00359">
    <property type="entry name" value="BP450"/>
</dbReference>
<dbReference type="PANTHER" id="PTHR46696:SF1">
    <property type="entry name" value="CYTOCHROME P450 YJIB-RELATED"/>
    <property type="match status" value="1"/>
</dbReference>
<dbReference type="CDD" id="cd11031">
    <property type="entry name" value="Cyp158A-like"/>
    <property type="match status" value="1"/>
</dbReference>
<evidence type="ECO:0000256" key="1">
    <source>
        <dbReference type="ARBA" id="ARBA00010617"/>
    </source>
</evidence>
<dbReference type="Proteomes" id="UP001550348">
    <property type="component" value="Unassembled WGS sequence"/>
</dbReference>
<accession>A0ABV2VP50</accession>
<feature type="region of interest" description="Disordered" evidence="2">
    <location>
        <begin position="1"/>
        <end position="25"/>
    </location>
</feature>
<dbReference type="SUPFAM" id="SSF48264">
    <property type="entry name" value="Cytochrome P450"/>
    <property type="match status" value="1"/>
</dbReference>
<sequence>MSTQSDATGTRHATFPFPQEDPCLPPPEYARLRADEPVTQVVLPTGDRAWLVTRHADVLTVLGDERFSRRALTGPDAPKLAPIPPLPSLFYLDPPDHTRVRRLAARAFDPARLARLRPRVDRVVAVHLDRLAAADQPADLLATVARPLPLAVVATVLGVPDDEYEPFAGWIRTAFSFGAVPPDEQMAAMGGLQQYLAALIGSRRKEPAEDALSDLVAPTGDDQLADHELVALVFDLIGAGDQPVTAEIVHLVLNLLRDPARLPALHAEPELVPSAVEELLRHSQSAGGGLGSVRIAVADVELSGVTIPAGDPVIPSFNAANFDESVFPDADRIDLARRRNPHLTFAQGIHHCLGAPVGRMELTALLGGLARDFPGLRLAVPEDQLQWLPVTAFRTPGEIPVHW</sequence>
<name>A0ABV2VP50_9ACTN</name>
<keyword evidence="4" id="KW-1185">Reference proteome</keyword>
<dbReference type="Gene3D" id="1.10.630.10">
    <property type="entry name" value="Cytochrome P450"/>
    <property type="match status" value="1"/>
</dbReference>
<protein>
    <submittedName>
        <fullName evidence="3">Cytochrome P450</fullName>
    </submittedName>
</protein>
<comment type="caution">
    <text evidence="3">The sequence shown here is derived from an EMBL/GenBank/DDBJ whole genome shotgun (WGS) entry which is preliminary data.</text>
</comment>